<name>A0A8K0H6J1_9ROSA</name>
<dbReference type="EMBL" id="VOIH02000005">
    <property type="protein sequence ID" value="KAF3446635.1"/>
    <property type="molecule type" value="Genomic_DNA"/>
</dbReference>
<proteinExistence type="predicted"/>
<keyword evidence="2" id="KW-1185">Reference proteome</keyword>
<gene>
    <name evidence="1" type="ORF">FNV43_RR11815</name>
</gene>
<dbReference type="Proteomes" id="UP000796880">
    <property type="component" value="Unassembled WGS sequence"/>
</dbReference>
<organism evidence="1 2">
    <name type="scientific">Rhamnella rubrinervis</name>
    <dbReference type="NCBI Taxonomy" id="2594499"/>
    <lineage>
        <taxon>Eukaryota</taxon>
        <taxon>Viridiplantae</taxon>
        <taxon>Streptophyta</taxon>
        <taxon>Embryophyta</taxon>
        <taxon>Tracheophyta</taxon>
        <taxon>Spermatophyta</taxon>
        <taxon>Magnoliopsida</taxon>
        <taxon>eudicotyledons</taxon>
        <taxon>Gunneridae</taxon>
        <taxon>Pentapetalae</taxon>
        <taxon>rosids</taxon>
        <taxon>fabids</taxon>
        <taxon>Rosales</taxon>
        <taxon>Rhamnaceae</taxon>
        <taxon>rhamnoid group</taxon>
        <taxon>Rhamneae</taxon>
        <taxon>Rhamnella</taxon>
    </lineage>
</organism>
<sequence length="90" mass="10051">MAASGLDDDAQGRGYLREFLLTNSGRASSRFYFIAREVFPRRAKTGRSLRKVCKTFVLVQECPDHALLSASDPSFHEIRGRISAKSFDPA</sequence>
<evidence type="ECO:0000313" key="2">
    <source>
        <dbReference type="Proteomes" id="UP000796880"/>
    </source>
</evidence>
<dbReference type="AlphaFoldDB" id="A0A8K0H6J1"/>
<comment type="caution">
    <text evidence="1">The sequence shown here is derived from an EMBL/GenBank/DDBJ whole genome shotgun (WGS) entry which is preliminary data.</text>
</comment>
<evidence type="ECO:0000313" key="1">
    <source>
        <dbReference type="EMBL" id="KAF3446635.1"/>
    </source>
</evidence>
<protein>
    <submittedName>
        <fullName evidence="1">Uncharacterized protein</fullName>
    </submittedName>
</protein>
<accession>A0A8K0H6J1</accession>
<reference evidence="1" key="1">
    <citation type="submission" date="2020-03" db="EMBL/GenBank/DDBJ databases">
        <title>A high-quality chromosome-level genome assembly of a woody plant with both climbing and erect habits, Rhamnella rubrinervis.</title>
        <authorList>
            <person name="Lu Z."/>
            <person name="Yang Y."/>
            <person name="Zhu X."/>
            <person name="Sun Y."/>
        </authorList>
    </citation>
    <scope>NUCLEOTIDE SEQUENCE</scope>
    <source>
        <strain evidence="1">BYM</strain>
        <tissue evidence="1">Leaf</tissue>
    </source>
</reference>